<evidence type="ECO:0000313" key="1">
    <source>
        <dbReference type="EMBL" id="CUN81299.1"/>
    </source>
</evidence>
<protein>
    <recommendedName>
        <fullName evidence="3">Phage P1-related protein</fullName>
    </recommendedName>
</protein>
<organism evidence="1 2">
    <name type="scientific">Bifidobacterium adolescentis</name>
    <dbReference type="NCBI Taxonomy" id="1680"/>
    <lineage>
        <taxon>Bacteria</taxon>
        <taxon>Bacillati</taxon>
        <taxon>Actinomycetota</taxon>
        <taxon>Actinomycetes</taxon>
        <taxon>Bifidobacteriales</taxon>
        <taxon>Bifidobacteriaceae</taxon>
        <taxon>Bifidobacterium</taxon>
    </lineage>
</organism>
<proteinExistence type="predicted"/>
<evidence type="ECO:0000313" key="2">
    <source>
        <dbReference type="Proteomes" id="UP000095647"/>
    </source>
</evidence>
<sequence>MTPHWIPELVSKSPIEDFAVYEDRIYAIFRQDFIDSHPSFDGLRVSVRRQREETDGKWAGFFHITSVEDHATGDRNVDLRRCERIRFPRKTIDDAKDCPQCHYETCDAPLIWRKHKHGRDRLYILIEPERYLVVLEPHKEKGYCMLVTAYYVDHDHSFNKLLKEYDQSSLDGNCVQ</sequence>
<dbReference type="EMBL" id="CYYI01000004">
    <property type="protein sequence ID" value="CUN81299.1"/>
    <property type="molecule type" value="Genomic_DNA"/>
</dbReference>
<dbReference type="RefSeq" id="WP_055680480.1">
    <property type="nucleotide sequence ID" value="NZ_CYYI01000004.1"/>
</dbReference>
<evidence type="ECO:0008006" key="3">
    <source>
        <dbReference type="Google" id="ProtNLM"/>
    </source>
</evidence>
<dbReference type="Proteomes" id="UP000095647">
    <property type="component" value="Unassembled WGS sequence"/>
</dbReference>
<reference evidence="1 2" key="1">
    <citation type="submission" date="2015-09" db="EMBL/GenBank/DDBJ databases">
        <authorList>
            <consortium name="Pathogen Informatics"/>
        </authorList>
    </citation>
    <scope>NUCLEOTIDE SEQUENCE [LARGE SCALE GENOMIC DNA]</scope>
    <source>
        <strain evidence="1 2">2789STDY5608824</strain>
    </source>
</reference>
<name>A0A174A0A5_BIFAD</name>
<accession>A0A174A0A5</accession>
<dbReference type="AlphaFoldDB" id="A0A174A0A5"/>
<gene>
    <name evidence="1" type="ORF">ERS852382_01424</name>
</gene>